<dbReference type="Proteomes" id="UP000309174">
    <property type="component" value="Unassembled WGS sequence"/>
</dbReference>
<dbReference type="InterPro" id="IPR032466">
    <property type="entry name" value="Metal_Hydrolase"/>
</dbReference>
<dbReference type="SUPFAM" id="SSF51556">
    <property type="entry name" value="Metallo-dependent hydrolases"/>
    <property type="match status" value="1"/>
</dbReference>
<protein>
    <submittedName>
        <fullName evidence="1">Uncharacterized protein</fullName>
    </submittedName>
</protein>
<name>A0A5C4JJ48_9ACTN</name>
<reference evidence="1 2" key="1">
    <citation type="submission" date="2019-05" db="EMBL/GenBank/DDBJ databases">
        <title>Draft genome sequence of Actinomadura sp. 14C53.</title>
        <authorList>
            <person name="Saricaoglu S."/>
            <person name="Isik K."/>
        </authorList>
    </citation>
    <scope>NUCLEOTIDE SEQUENCE [LARGE SCALE GENOMIC DNA]</scope>
    <source>
        <strain evidence="1 2">14C53</strain>
    </source>
</reference>
<gene>
    <name evidence="1" type="ORF">ETD83_07375</name>
</gene>
<comment type="caution">
    <text evidence="1">The sequence shown here is derived from an EMBL/GenBank/DDBJ whole genome shotgun (WGS) entry which is preliminary data.</text>
</comment>
<dbReference type="OrthoDB" id="8673173at2"/>
<evidence type="ECO:0000313" key="2">
    <source>
        <dbReference type="Proteomes" id="UP000309174"/>
    </source>
</evidence>
<accession>A0A5C4JJ48</accession>
<dbReference type="RefSeq" id="WP_138644304.1">
    <property type="nucleotide sequence ID" value="NZ_VCKW01000025.1"/>
</dbReference>
<proteinExistence type="predicted"/>
<keyword evidence="2" id="KW-1185">Reference proteome</keyword>
<dbReference type="EMBL" id="VCKW01000025">
    <property type="protein sequence ID" value="TMR05019.1"/>
    <property type="molecule type" value="Genomic_DNA"/>
</dbReference>
<evidence type="ECO:0000313" key="1">
    <source>
        <dbReference type="EMBL" id="TMR05019.1"/>
    </source>
</evidence>
<dbReference type="AlphaFoldDB" id="A0A5C4JJ48"/>
<dbReference type="Gene3D" id="3.20.20.140">
    <property type="entry name" value="Metal-dependent hydrolases"/>
    <property type="match status" value="1"/>
</dbReference>
<organism evidence="1 2">
    <name type="scientific">Actinomadura soli</name>
    <dbReference type="NCBI Taxonomy" id="2508997"/>
    <lineage>
        <taxon>Bacteria</taxon>
        <taxon>Bacillati</taxon>
        <taxon>Actinomycetota</taxon>
        <taxon>Actinomycetes</taxon>
        <taxon>Streptosporangiales</taxon>
        <taxon>Thermomonosporaceae</taxon>
        <taxon>Actinomadura</taxon>
    </lineage>
</organism>
<sequence length="68" mass="7554">MGVRFIEELGGDAVMCEVDYPHGDSIWPDVRKAIDARIAGLPEDVQYKLRIASAERVYGFEASGLGRR</sequence>